<dbReference type="EMBL" id="CP011853">
    <property type="protein sequence ID" value="ALG85728.1"/>
    <property type="molecule type" value="Genomic_DNA"/>
</dbReference>
<protein>
    <recommendedName>
        <fullName evidence="3">AbiEi antitoxin C-terminal domain-containing protein</fullName>
    </recommendedName>
</protein>
<evidence type="ECO:0008006" key="3">
    <source>
        <dbReference type="Google" id="ProtNLM"/>
    </source>
</evidence>
<dbReference type="PATRIC" id="fig|1136941.3.peg.3296"/>
<reference evidence="1 2" key="2">
    <citation type="journal article" date="2017" name="Int. J. Syst. Evol. Microbiol.">
        <title>Gordonia phthalatica sp. nov., a di-n-butyl phthalate-degrading bacterium isolated from activated sludge.</title>
        <authorList>
            <person name="Jin D."/>
            <person name="Kong X."/>
            <person name="Jia M."/>
            <person name="Yu X."/>
            <person name="Wang X."/>
            <person name="Zhuang X."/>
            <person name="Deng Y."/>
            <person name="Bai Z."/>
        </authorList>
    </citation>
    <scope>NUCLEOTIDE SEQUENCE [LARGE SCALE GENOMIC DNA]</scope>
    <source>
        <strain evidence="1 2">QH-11</strain>
    </source>
</reference>
<dbReference type="STRING" id="1136941.ACH46_16120"/>
<dbReference type="OrthoDB" id="5517693at2"/>
<dbReference type="Proteomes" id="UP000063789">
    <property type="component" value="Chromosome"/>
</dbReference>
<sequence>MWPTDSIGLVRRSRALDVGITDLQLKQALRDGELTVADRGKYAITALLPPVDILGSARFDDELYRLKCIAAALDDQCRLALSHESAAAVLGMATLRPSRDVVHFSSPASTGGRKLRTRHVHTGLPAGSTMVVAGIEVTTPARTAIDIAAARGFAAGLAACDSALRMGVTVDELLDELGKRRVRGAADARAAIQYADGRSANPYESWGRAQIIRAGLPVPDLQTHFVLPDGSNAYCDYSWDRKVVAEYDGKRKYWRDLRPGDDPGDVVYREKKREDGLRALKLAVARWITDDLHAETVVTKVREALLDERLI</sequence>
<reference evidence="2" key="1">
    <citation type="submission" date="2015-06" db="EMBL/GenBank/DDBJ databases">
        <title>Complete genome sequence and metabolic analysis of phthalate degradation pathway in Gordonia sp. QH-11.</title>
        <authorList>
            <person name="Jin D."/>
            <person name="Kong X."/>
            <person name="Bai Z."/>
        </authorList>
    </citation>
    <scope>NUCLEOTIDE SEQUENCE [LARGE SCALE GENOMIC DNA]</scope>
    <source>
        <strain evidence="2">QH-11</strain>
    </source>
</reference>
<dbReference type="KEGG" id="goq:ACH46_16120"/>
<name>A0A0N9NDG0_9ACTN</name>
<evidence type="ECO:0000313" key="2">
    <source>
        <dbReference type="Proteomes" id="UP000063789"/>
    </source>
</evidence>
<dbReference type="AlphaFoldDB" id="A0A0N9NDG0"/>
<dbReference type="RefSeq" id="WP_062393820.1">
    <property type="nucleotide sequence ID" value="NZ_CP011853.1"/>
</dbReference>
<proteinExistence type="predicted"/>
<organism evidence="1 2">
    <name type="scientific">Gordonia phthalatica</name>
    <dbReference type="NCBI Taxonomy" id="1136941"/>
    <lineage>
        <taxon>Bacteria</taxon>
        <taxon>Bacillati</taxon>
        <taxon>Actinomycetota</taxon>
        <taxon>Actinomycetes</taxon>
        <taxon>Mycobacteriales</taxon>
        <taxon>Gordoniaceae</taxon>
        <taxon>Gordonia</taxon>
    </lineage>
</organism>
<keyword evidence="2" id="KW-1185">Reference proteome</keyword>
<evidence type="ECO:0000313" key="1">
    <source>
        <dbReference type="EMBL" id="ALG85728.1"/>
    </source>
</evidence>
<gene>
    <name evidence="1" type="ORF">ACH46_16120</name>
</gene>
<accession>A0A0N9NDG0</accession>